<keyword evidence="11" id="KW-1185">Reference proteome</keyword>
<gene>
    <name evidence="10" type="ORF">FJM51_00680</name>
</gene>
<keyword evidence="5 6" id="KW-0482">Metalloprotease</keyword>
<accession>A0A501WWE4</accession>
<dbReference type="AlphaFoldDB" id="A0A501WWE4"/>
<dbReference type="InterPro" id="IPR001915">
    <property type="entry name" value="Peptidase_M48"/>
</dbReference>
<keyword evidence="8" id="KW-0732">Signal</keyword>
<keyword evidence="1 6" id="KW-0645">Protease</keyword>
<dbReference type="PANTHER" id="PTHR22726:SF1">
    <property type="entry name" value="METALLOENDOPEPTIDASE OMA1, MITOCHONDRIAL"/>
    <property type="match status" value="1"/>
</dbReference>
<feature type="domain" description="Peptidase M48" evidence="9">
    <location>
        <begin position="85"/>
        <end position="236"/>
    </location>
</feature>
<organism evidence="10 11">
    <name type="scientific">Amaricoccus solimangrovi</name>
    <dbReference type="NCBI Taxonomy" id="2589815"/>
    <lineage>
        <taxon>Bacteria</taxon>
        <taxon>Pseudomonadati</taxon>
        <taxon>Pseudomonadota</taxon>
        <taxon>Alphaproteobacteria</taxon>
        <taxon>Rhodobacterales</taxon>
        <taxon>Paracoccaceae</taxon>
        <taxon>Amaricoccus</taxon>
    </lineage>
</organism>
<dbReference type="Proteomes" id="UP000319255">
    <property type="component" value="Unassembled WGS sequence"/>
</dbReference>
<feature type="signal peptide" evidence="8">
    <location>
        <begin position="1"/>
        <end position="30"/>
    </location>
</feature>
<evidence type="ECO:0000259" key="9">
    <source>
        <dbReference type="Pfam" id="PF01435"/>
    </source>
</evidence>
<sequence>MACMTTIATIRARASSLVLCIFVAGCGAQGYGGPTAAAPEAAAPASAYPTRSRADFGRVAARVEAATKSVCAERTGPARPGSCDFDFVLAVDPAAPPNAFQSRSADGRPTITLTSSLLAQLRDDDEIATVLAHEAAHHVAGHIARANDPASAEAFLLGAADAKAGGSTGGDRSTRLERARALELEADWIGAFIAERSGYAPEKGAEIFRRAAARRGSPSRMSSHPDPSRRLEVISAAVAEIHRERSAGLTPSPENAPVPLP</sequence>
<dbReference type="OrthoDB" id="7338723at2"/>
<evidence type="ECO:0000256" key="7">
    <source>
        <dbReference type="SAM" id="MobiDB-lite"/>
    </source>
</evidence>
<dbReference type="EMBL" id="VFRP01000001">
    <property type="protein sequence ID" value="TPE53599.1"/>
    <property type="molecule type" value="Genomic_DNA"/>
</dbReference>
<dbReference type="Pfam" id="PF01435">
    <property type="entry name" value="Peptidase_M48"/>
    <property type="match status" value="1"/>
</dbReference>
<feature type="region of interest" description="Disordered" evidence="7">
    <location>
        <begin position="242"/>
        <end position="261"/>
    </location>
</feature>
<evidence type="ECO:0000313" key="11">
    <source>
        <dbReference type="Proteomes" id="UP000319255"/>
    </source>
</evidence>
<feature type="region of interest" description="Disordered" evidence="7">
    <location>
        <begin position="211"/>
        <end position="231"/>
    </location>
</feature>
<evidence type="ECO:0000256" key="8">
    <source>
        <dbReference type="SAM" id="SignalP"/>
    </source>
</evidence>
<comment type="cofactor">
    <cofactor evidence="6">
        <name>Zn(2+)</name>
        <dbReference type="ChEBI" id="CHEBI:29105"/>
    </cofactor>
    <text evidence="6">Binds 1 zinc ion per subunit.</text>
</comment>
<dbReference type="GO" id="GO:0004222">
    <property type="term" value="F:metalloendopeptidase activity"/>
    <property type="evidence" value="ECO:0007669"/>
    <property type="project" value="InterPro"/>
</dbReference>
<evidence type="ECO:0000256" key="2">
    <source>
        <dbReference type="ARBA" id="ARBA00022723"/>
    </source>
</evidence>
<dbReference type="InterPro" id="IPR051156">
    <property type="entry name" value="Mito/Outer_Membr_Metalloprot"/>
</dbReference>
<proteinExistence type="inferred from homology"/>
<comment type="similarity">
    <text evidence="6">Belongs to the peptidase M48 family.</text>
</comment>
<protein>
    <recommendedName>
        <fullName evidence="9">Peptidase M48 domain-containing protein</fullName>
    </recommendedName>
</protein>
<keyword evidence="2" id="KW-0479">Metal-binding</keyword>
<evidence type="ECO:0000256" key="6">
    <source>
        <dbReference type="RuleBase" id="RU003983"/>
    </source>
</evidence>
<evidence type="ECO:0000256" key="5">
    <source>
        <dbReference type="ARBA" id="ARBA00023049"/>
    </source>
</evidence>
<evidence type="ECO:0000313" key="10">
    <source>
        <dbReference type="EMBL" id="TPE53599.1"/>
    </source>
</evidence>
<dbReference type="GO" id="GO:0016020">
    <property type="term" value="C:membrane"/>
    <property type="evidence" value="ECO:0007669"/>
    <property type="project" value="TreeGrafter"/>
</dbReference>
<keyword evidence="4 6" id="KW-0862">Zinc</keyword>
<comment type="caution">
    <text evidence="10">The sequence shown here is derived from an EMBL/GenBank/DDBJ whole genome shotgun (WGS) entry which is preliminary data.</text>
</comment>
<reference evidence="10 11" key="1">
    <citation type="submission" date="2019-06" db="EMBL/GenBank/DDBJ databases">
        <title>A novel bacterium of genus Amaricoccus, isolated from marine sediment.</title>
        <authorList>
            <person name="Huang H."/>
            <person name="Mo K."/>
            <person name="Hu Y."/>
        </authorList>
    </citation>
    <scope>NUCLEOTIDE SEQUENCE [LARGE SCALE GENOMIC DNA]</scope>
    <source>
        <strain evidence="10 11">HB172011</strain>
    </source>
</reference>
<evidence type="ECO:0000256" key="4">
    <source>
        <dbReference type="ARBA" id="ARBA00022833"/>
    </source>
</evidence>
<keyword evidence="3 6" id="KW-0378">Hydrolase</keyword>
<evidence type="ECO:0000256" key="3">
    <source>
        <dbReference type="ARBA" id="ARBA00022801"/>
    </source>
</evidence>
<dbReference type="PANTHER" id="PTHR22726">
    <property type="entry name" value="METALLOENDOPEPTIDASE OMA1"/>
    <property type="match status" value="1"/>
</dbReference>
<dbReference type="Gene3D" id="3.30.2010.10">
    <property type="entry name" value="Metalloproteases ('zincins'), catalytic domain"/>
    <property type="match status" value="1"/>
</dbReference>
<evidence type="ECO:0000256" key="1">
    <source>
        <dbReference type="ARBA" id="ARBA00022670"/>
    </source>
</evidence>
<name>A0A501WWE4_9RHOB</name>
<feature type="chain" id="PRO_5021404105" description="Peptidase M48 domain-containing protein" evidence="8">
    <location>
        <begin position="31"/>
        <end position="261"/>
    </location>
</feature>
<dbReference type="GO" id="GO:0046872">
    <property type="term" value="F:metal ion binding"/>
    <property type="evidence" value="ECO:0007669"/>
    <property type="project" value="UniProtKB-KW"/>
</dbReference>
<dbReference type="GO" id="GO:0051603">
    <property type="term" value="P:proteolysis involved in protein catabolic process"/>
    <property type="evidence" value="ECO:0007669"/>
    <property type="project" value="TreeGrafter"/>
</dbReference>